<organism evidence="3 4">
    <name type="scientific">Mixta hanseatica</name>
    <dbReference type="NCBI Taxonomy" id="2872648"/>
    <lineage>
        <taxon>Bacteria</taxon>
        <taxon>Pseudomonadati</taxon>
        <taxon>Pseudomonadota</taxon>
        <taxon>Gammaproteobacteria</taxon>
        <taxon>Enterobacterales</taxon>
        <taxon>Erwiniaceae</taxon>
        <taxon>Mixta</taxon>
    </lineage>
</organism>
<dbReference type="InterPro" id="IPR007813">
    <property type="entry name" value="PilN"/>
</dbReference>
<sequence length="181" mass="20885">MIAVNLLNWRREARKRQLKRWLGLSGTLLALLAVALLLWWRMLAETTQRRQSQLTLWQQATQQAQQLHQRYEEAQKQHQALRKQAALHQQAHQRLAQWQAFILQLESNVPDDAWLSSLMHQQGNVRLEGLSLQPEAARLLRRRLSASALFQPWRPGALKKSANGPYRFTLASGKAEDGDGQ</sequence>
<keyword evidence="2" id="KW-0472">Membrane</keyword>
<evidence type="ECO:0000313" key="3">
    <source>
        <dbReference type="EMBL" id="UQY44448.1"/>
    </source>
</evidence>
<dbReference type="EMBL" id="CP082904">
    <property type="protein sequence ID" value="UQY44448.1"/>
    <property type="molecule type" value="Genomic_DNA"/>
</dbReference>
<reference evidence="3" key="1">
    <citation type="submission" date="2021-09" db="EMBL/GenBank/DDBJ databases">
        <title>First case of bloodstream infection caused by Mixta hanseatica sp. nov., a member of the Erwiniaceae family.</title>
        <authorList>
            <person name="Both A."/>
            <person name="Huang J."/>
            <person name="Wenzel P."/>
            <person name="Aepfelbacher M."/>
            <person name="Rohde H."/>
            <person name="Christner M."/>
            <person name="Hentschke M."/>
        </authorList>
    </citation>
    <scope>NUCLEOTIDE SEQUENCE</scope>
    <source>
        <strain evidence="3">X22927</strain>
    </source>
</reference>
<evidence type="ECO:0000313" key="4">
    <source>
        <dbReference type="Proteomes" id="UP001056635"/>
    </source>
</evidence>
<dbReference type="Proteomes" id="UP001056635">
    <property type="component" value="Chromosome"/>
</dbReference>
<feature type="coiled-coil region" evidence="1">
    <location>
        <begin position="57"/>
        <end position="91"/>
    </location>
</feature>
<dbReference type="InterPro" id="IPR052534">
    <property type="entry name" value="Extracell_DNA_Util/SecSys_Comp"/>
</dbReference>
<evidence type="ECO:0000256" key="2">
    <source>
        <dbReference type="SAM" id="Phobius"/>
    </source>
</evidence>
<keyword evidence="4" id="KW-1185">Reference proteome</keyword>
<feature type="transmembrane region" description="Helical" evidence="2">
    <location>
        <begin position="21"/>
        <end position="40"/>
    </location>
</feature>
<dbReference type="PANTHER" id="PTHR40278">
    <property type="entry name" value="DNA UTILIZATION PROTEIN HOFN"/>
    <property type="match status" value="1"/>
</dbReference>
<evidence type="ECO:0000256" key="1">
    <source>
        <dbReference type="SAM" id="Coils"/>
    </source>
</evidence>
<gene>
    <name evidence="3" type="ORF">K6958_01700</name>
</gene>
<keyword evidence="2" id="KW-1133">Transmembrane helix</keyword>
<keyword evidence="1" id="KW-0175">Coiled coil</keyword>
<dbReference type="PANTHER" id="PTHR40278:SF1">
    <property type="entry name" value="DNA UTILIZATION PROTEIN HOFN"/>
    <property type="match status" value="1"/>
</dbReference>
<protein>
    <submittedName>
        <fullName evidence="3">PilN domain-containing protein</fullName>
    </submittedName>
</protein>
<proteinExistence type="predicted"/>
<keyword evidence="2" id="KW-0812">Transmembrane</keyword>
<accession>A0ABY4R819</accession>
<dbReference type="RefSeq" id="WP_249893078.1">
    <property type="nucleotide sequence ID" value="NZ_CP082904.1"/>
</dbReference>
<dbReference type="Pfam" id="PF05137">
    <property type="entry name" value="PilN"/>
    <property type="match status" value="1"/>
</dbReference>
<name>A0ABY4R819_9GAMM</name>